<name>A0ACD4RG82_9BACI</name>
<organism evidence="1 2">
    <name type="scientific">Metabacillus hrfriensis</name>
    <dbReference type="NCBI Taxonomy" id="3048891"/>
    <lineage>
        <taxon>Bacteria</taxon>
        <taxon>Bacillati</taxon>
        <taxon>Bacillota</taxon>
        <taxon>Bacilli</taxon>
        <taxon>Bacillales</taxon>
        <taxon>Bacillaceae</taxon>
        <taxon>Metabacillus</taxon>
    </lineage>
</organism>
<accession>A0ACD4RG82</accession>
<keyword evidence="2" id="KW-1185">Reference proteome</keyword>
<dbReference type="EMBL" id="CP126116">
    <property type="protein sequence ID" value="WHZ59463.1"/>
    <property type="molecule type" value="Genomic_DNA"/>
</dbReference>
<dbReference type="Proteomes" id="UP001226091">
    <property type="component" value="Chromosome"/>
</dbReference>
<evidence type="ECO:0000313" key="1">
    <source>
        <dbReference type="EMBL" id="WHZ59463.1"/>
    </source>
</evidence>
<evidence type="ECO:0000313" key="2">
    <source>
        <dbReference type="Proteomes" id="UP001226091"/>
    </source>
</evidence>
<reference evidence="2" key="1">
    <citation type="journal article" date="2025" name="Aquaculture">
        <title>Assessment of the bioflocculant production and safety properties of Metabacillus hrfriensis sp. nov. based on phenotypic and whole-genome sequencing analysis.</title>
        <authorList>
            <person name="Zhang R."/>
            <person name="Zhao Z."/>
            <person name="Luo L."/>
            <person name="Wang S."/>
            <person name="Guo K."/>
            <person name="Xu W."/>
        </authorList>
    </citation>
    <scope>NUCLEOTIDE SEQUENCE [LARGE SCALE GENOMIC DNA]</scope>
    <source>
        <strain evidence="2">CT-WN-B3</strain>
    </source>
</reference>
<sequence>MSSDTELSASKPNMQHIIEQAITKWMQDFQEKNNRPNEVFRVILSMGLVILGDLDGLPPDL</sequence>
<proteinExistence type="predicted"/>
<protein>
    <submittedName>
        <fullName evidence="1">Uncharacterized protein</fullName>
    </submittedName>
</protein>
<gene>
    <name evidence="1" type="ORF">QLQ22_09100</name>
</gene>